<keyword evidence="2" id="KW-0238">DNA-binding</keyword>
<dbReference type="PROSITE" id="PS50090">
    <property type="entry name" value="MYB_LIKE"/>
    <property type="match status" value="2"/>
</dbReference>
<dbReference type="GeneID" id="94824861"/>
<dbReference type="InterPro" id="IPR009057">
    <property type="entry name" value="Homeodomain-like_sf"/>
</dbReference>
<evidence type="ECO:0000256" key="1">
    <source>
        <dbReference type="ARBA" id="ARBA00023015"/>
    </source>
</evidence>
<keyword evidence="4" id="KW-0539">Nucleus</keyword>
<keyword evidence="3" id="KW-0804">Transcription</keyword>
<keyword evidence="1" id="KW-0805">Transcription regulation</keyword>
<dbReference type="Proteomes" id="UP000179807">
    <property type="component" value="Unassembled WGS sequence"/>
</dbReference>
<feature type="domain" description="Myb-like" evidence="6">
    <location>
        <begin position="99"/>
        <end position="149"/>
    </location>
</feature>
<name>A0A1J4JXW5_9EUKA</name>
<dbReference type="Pfam" id="PF00249">
    <property type="entry name" value="Myb_DNA-binding"/>
    <property type="match status" value="2"/>
</dbReference>
<evidence type="ECO:0000256" key="3">
    <source>
        <dbReference type="ARBA" id="ARBA00023163"/>
    </source>
</evidence>
<dbReference type="SUPFAM" id="SSF46689">
    <property type="entry name" value="Homeodomain-like"/>
    <property type="match status" value="1"/>
</dbReference>
<evidence type="ECO:0000313" key="9">
    <source>
        <dbReference type="EMBL" id="OHT03835.1"/>
    </source>
</evidence>
<evidence type="ECO:0000256" key="2">
    <source>
        <dbReference type="ARBA" id="ARBA00023125"/>
    </source>
</evidence>
<organism evidence="9 10">
    <name type="scientific">Tritrichomonas foetus</name>
    <dbReference type="NCBI Taxonomy" id="1144522"/>
    <lineage>
        <taxon>Eukaryota</taxon>
        <taxon>Metamonada</taxon>
        <taxon>Parabasalia</taxon>
        <taxon>Tritrichomonadida</taxon>
        <taxon>Tritrichomonadidae</taxon>
        <taxon>Tritrichomonas</taxon>
    </lineage>
</organism>
<feature type="domain" description="HTH myb-type" evidence="8">
    <location>
        <begin position="52"/>
        <end position="102"/>
    </location>
</feature>
<dbReference type="InterPro" id="IPR017930">
    <property type="entry name" value="Myb_dom"/>
</dbReference>
<dbReference type="PROSITE" id="PS51294">
    <property type="entry name" value="HTH_MYB"/>
    <property type="match status" value="2"/>
</dbReference>
<dbReference type="InterPro" id="IPR017884">
    <property type="entry name" value="SANT_dom"/>
</dbReference>
<evidence type="ECO:0000256" key="5">
    <source>
        <dbReference type="SAM" id="MobiDB-lite"/>
    </source>
</evidence>
<dbReference type="AlphaFoldDB" id="A0A1J4JXW5"/>
<dbReference type="PANTHER" id="PTHR46621">
    <property type="entry name" value="SNRNA-ACTIVATING PROTEIN COMPLEX SUBUNIT 4"/>
    <property type="match status" value="1"/>
</dbReference>
<evidence type="ECO:0000259" key="6">
    <source>
        <dbReference type="PROSITE" id="PS50090"/>
    </source>
</evidence>
<dbReference type="InterPro" id="IPR051575">
    <property type="entry name" value="Myb-like_DNA-bd"/>
</dbReference>
<dbReference type="SMART" id="SM00717">
    <property type="entry name" value="SANT"/>
    <property type="match status" value="2"/>
</dbReference>
<dbReference type="GO" id="GO:0019185">
    <property type="term" value="C:snRNA-activating protein complex"/>
    <property type="evidence" value="ECO:0007669"/>
    <property type="project" value="TreeGrafter"/>
</dbReference>
<evidence type="ECO:0000259" key="7">
    <source>
        <dbReference type="PROSITE" id="PS51293"/>
    </source>
</evidence>
<evidence type="ECO:0000256" key="4">
    <source>
        <dbReference type="ARBA" id="ARBA00023242"/>
    </source>
</evidence>
<protein>
    <submittedName>
        <fullName evidence="9">Myb-like DNA-binding domain containing protein</fullName>
    </submittedName>
</protein>
<sequence length="247" mass="28535">MSCINHFSHNIATNNTDVHCPSNTQIPLSNSPMISHSPKSKDIHKNEKENGRSKWTTEEDQILVDMVKKVGAKNWNQIASVLPNKTAKQCRDHYTNCLDPDIKSSLWTSQEEKILFQKYQEFGPKWSKIRLFLPGRTTSMIKNYFRMLSKESFRSTTNCNNVNYNTNYEFNSPFMIPNTPVLNQQHESMFSSLVRPIGINIEDNMNEPLPLPTNSHSIGRVPSIDKFFEISYLLNKPSLLCNNRMYV</sequence>
<evidence type="ECO:0000313" key="10">
    <source>
        <dbReference type="Proteomes" id="UP000179807"/>
    </source>
</evidence>
<dbReference type="GO" id="GO:0001006">
    <property type="term" value="F:RNA polymerase III type 3 promoter sequence-specific DNA binding"/>
    <property type="evidence" value="ECO:0007669"/>
    <property type="project" value="TreeGrafter"/>
</dbReference>
<feature type="region of interest" description="Disordered" evidence="5">
    <location>
        <begin position="29"/>
        <end position="54"/>
    </location>
</feature>
<comment type="caution">
    <text evidence="9">The sequence shown here is derived from an EMBL/GenBank/DDBJ whole genome shotgun (WGS) entry which is preliminary data.</text>
</comment>
<feature type="compositionally biased region" description="Basic and acidic residues" evidence="5">
    <location>
        <begin position="39"/>
        <end position="54"/>
    </location>
</feature>
<feature type="domain" description="Myb-like" evidence="6">
    <location>
        <begin position="47"/>
        <end position="98"/>
    </location>
</feature>
<feature type="domain" description="HTH myb-type" evidence="8">
    <location>
        <begin position="103"/>
        <end position="152"/>
    </location>
</feature>
<dbReference type="OrthoDB" id="2350934at2759"/>
<dbReference type="PANTHER" id="PTHR46621:SF1">
    <property type="entry name" value="SNRNA-ACTIVATING PROTEIN COMPLEX SUBUNIT 4"/>
    <property type="match status" value="1"/>
</dbReference>
<accession>A0A1J4JXW5</accession>
<dbReference type="GO" id="GO:0042796">
    <property type="term" value="P:snRNA transcription by RNA polymerase III"/>
    <property type="evidence" value="ECO:0007669"/>
    <property type="project" value="TreeGrafter"/>
</dbReference>
<dbReference type="EMBL" id="MLAK01000815">
    <property type="protein sequence ID" value="OHT03835.1"/>
    <property type="molecule type" value="Genomic_DNA"/>
</dbReference>
<dbReference type="InterPro" id="IPR001005">
    <property type="entry name" value="SANT/Myb"/>
</dbReference>
<evidence type="ECO:0000259" key="8">
    <source>
        <dbReference type="PROSITE" id="PS51294"/>
    </source>
</evidence>
<dbReference type="Gene3D" id="1.10.10.60">
    <property type="entry name" value="Homeodomain-like"/>
    <property type="match status" value="2"/>
</dbReference>
<proteinExistence type="predicted"/>
<dbReference type="CDD" id="cd00167">
    <property type="entry name" value="SANT"/>
    <property type="match status" value="2"/>
</dbReference>
<reference evidence="9" key="1">
    <citation type="submission" date="2016-10" db="EMBL/GenBank/DDBJ databases">
        <authorList>
            <person name="Benchimol M."/>
            <person name="Almeida L.G."/>
            <person name="Vasconcelos A.T."/>
            <person name="Perreira-Neves A."/>
            <person name="Rosa I.A."/>
            <person name="Tasca T."/>
            <person name="Bogo M.R."/>
            <person name="de Souza W."/>
        </authorList>
    </citation>
    <scope>NUCLEOTIDE SEQUENCE [LARGE SCALE GENOMIC DNA]</scope>
    <source>
        <strain evidence="9">K</strain>
    </source>
</reference>
<dbReference type="RefSeq" id="XP_068356971.1">
    <property type="nucleotide sequence ID" value="XM_068490157.1"/>
</dbReference>
<dbReference type="PROSITE" id="PS51293">
    <property type="entry name" value="SANT"/>
    <property type="match status" value="1"/>
</dbReference>
<gene>
    <name evidence="9" type="ORF">TRFO_01541</name>
</gene>
<feature type="domain" description="SANT" evidence="7">
    <location>
        <begin position="50"/>
        <end position="94"/>
    </location>
</feature>
<keyword evidence="10" id="KW-1185">Reference proteome</keyword>
<dbReference type="GO" id="GO:0000978">
    <property type="term" value="F:RNA polymerase II cis-regulatory region sequence-specific DNA binding"/>
    <property type="evidence" value="ECO:0007669"/>
    <property type="project" value="TreeGrafter"/>
</dbReference>
<dbReference type="GO" id="GO:0042795">
    <property type="term" value="P:snRNA transcription by RNA polymerase II"/>
    <property type="evidence" value="ECO:0007669"/>
    <property type="project" value="TreeGrafter"/>
</dbReference>
<dbReference type="VEuPathDB" id="TrichDB:TRFO_01541"/>